<keyword evidence="2" id="KW-1185">Reference proteome</keyword>
<evidence type="ECO:0000313" key="1">
    <source>
        <dbReference type="EMBL" id="GBP55060.1"/>
    </source>
</evidence>
<organism evidence="1 2">
    <name type="scientific">Eumeta variegata</name>
    <name type="common">Bagworm moth</name>
    <name type="synonym">Eumeta japonica</name>
    <dbReference type="NCBI Taxonomy" id="151549"/>
    <lineage>
        <taxon>Eukaryota</taxon>
        <taxon>Metazoa</taxon>
        <taxon>Ecdysozoa</taxon>
        <taxon>Arthropoda</taxon>
        <taxon>Hexapoda</taxon>
        <taxon>Insecta</taxon>
        <taxon>Pterygota</taxon>
        <taxon>Neoptera</taxon>
        <taxon>Endopterygota</taxon>
        <taxon>Lepidoptera</taxon>
        <taxon>Glossata</taxon>
        <taxon>Ditrysia</taxon>
        <taxon>Tineoidea</taxon>
        <taxon>Psychidae</taxon>
        <taxon>Oiketicinae</taxon>
        <taxon>Eumeta</taxon>
    </lineage>
</organism>
<gene>
    <name evidence="1" type="ORF">EVAR_46356_1</name>
</gene>
<comment type="caution">
    <text evidence="1">The sequence shown here is derived from an EMBL/GenBank/DDBJ whole genome shotgun (WGS) entry which is preliminary data.</text>
</comment>
<dbReference type="AlphaFoldDB" id="A0A4C1WVZ4"/>
<dbReference type="EMBL" id="BGZK01000660">
    <property type="protein sequence ID" value="GBP55060.1"/>
    <property type="molecule type" value="Genomic_DNA"/>
</dbReference>
<evidence type="ECO:0000313" key="2">
    <source>
        <dbReference type="Proteomes" id="UP000299102"/>
    </source>
</evidence>
<name>A0A4C1WVZ4_EUMVA</name>
<accession>A0A4C1WVZ4</accession>
<protein>
    <submittedName>
        <fullName evidence="1">Uncharacterized protein</fullName>
    </submittedName>
</protein>
<reference evidence="1 2" key="1">
    <citation type="journal article" date="2019" name="Commun. Biol.">
        <title>The bagworm genome reveals a unique fibroin gene that provides high tensile strength.</title>
        <authorList>
            <person name="Kono N."/>
            <person name="Nakamura H."/>
            <person name="Ohtoshi R."/>
            <person name="Tomita M."/>
            <person name="Numata K."/>
            <person name="Arakawa K."/>
        </authorList>
    </citation>
    <scope>NUCLEOTIDE SEQUENCE [LARGE SCALE GENOMIC DNA]</scope>
</reference>
<sequence length="85" mass="9556">MPRGGTKFKCGPVQIIQNEEYSKRWYRAGVHEEGSATGEGIDTFHTLPWKVEQLDLQLPSPSGHNAGVQCRCPAWYSARASYYPN</sequence>
<proteinExistence type="predicted"/>
<dbReference type="Proteomes" id="UP000299102">
    <property type="component" value="Unassembled WGS sequence"/>
</dbReference>